<dbReference type="PANTHER" id="PTHR37968:SF1">
    <property type="entry name" value="LEUCINE-RICH REPEAT-CONTAINING PROTEIN"/>
    <property type="match status" value="1"/>
</dbReference>
<reference evidence="2" key="1">
    <citation type="submission" date="2022-11" db="UniProtKB">
        <authorList>
            <consortium name="WormBaseParasite"/>
        </authorList>
    </citation>
    <scope>IDENTIFICATION</scope>
</reference>
<name>A0A915C5V0_PARUN</name>
<evidence type="ECO:0000313" key="1">
    <source>
        <dbReference type="Proteomes" id="UP000887569"/>
    </source>
</evidence>
<dbReference type="PANTHER" id="PTHR37968">
    <property type="entry name" value="PROTEIN CBG06678"/>
    <property type="match status" value="1"/>
</dbReference>
<organism evidence="1 2">
    <name type="scientific">Parascaris univalens</name>
    <name type="common">Nematode worm</name>
    <dbReference type="NCBI Taxonomy" id="6257"/>
    <lineage>
        <taxon>Eukaryota</taxon>
        <taxon>Metazoa</taxon>
        <taxon>Ecdysozoa</taxon>
        <taxon>Nematoda</taxon>
        <taxon>Chromadorea</taxon>
        <taxon>Rhabditida</taxon>
        <taxon>Spirurina</taxon>
        <taxon>Ascaridomorpha</taxon>
        <taxon>Ascaridoidea</taxon>
        <taxon>Ascarididae</taxon>
        <taxon>Parascaris</taxon>
    </lineage>
</organism>
<dbReference type="WBParaSite" id="PgR087_g013_t02">
    <property type="protein sequence ID" value="PgR087_g013_t02"/>
    <property type="gene ID" value="PgR087_g013"/>
</dbReference>
<proteinExistence type="predicted"/>
<sequence length="407" mass="45805">MSTRHAVMRPPFFPAPSARLAEGSFSVAMEQCRRNVTVWMKSGRSHVEPLRSILWRVKNATRIGETIRGLPDGEGQLVEFEWDSVLGRFPPCIVEVCCANAPLSALLNAFSLLPQENLHSFFSHLQVLCISSTDVSFNDVISLLSLIPMLSAFSYSDSGLSGEDFETLITALLPLQLRGIDVCDGEVDIILKHLNLEMLRFSASPGIKAQDFVKSKAVAVTVKFIIAQELKFVDDNDAELFLSVLGERFPRMEALFWDWNMVDPEIRFDERSRTVAETLINLYRNMNLRMFAVVAYTPSSATYSAAERLIQFFIAHDVRSCSLRRFSTKGIQDGAPNFVLILAGSDGDMMKRVEEIVCCAQNPSPDLRHFMYVLDPVVTTHESNATFEFVGFDEKRVQREFASKYLS</sequence>
<protein>
    <submittedName>
        <fullName evidence="2">Uncharacterized protein</fullName>
    </submittedName>
</protein>
<keyword evidence="1" id="KW-1185">Reference proteome</keyword>
<dbReference type="Proteomes" id="UP000887569">
    <property type="component" value="Unplaced"/>
</dbReference>
<dbReference type="AlphaFoldDB" id="A0A915C5V0"/>
<evidence type="ECO:0000313" key="2">
    <source>
        <dbReference type="WBParaSite" id="PgR087_g013_t02"/>
    </source>
</evidence>
<accession>A0A915C5V0</accession>